<feature type="region of interest" description="Disordered" evidence="2">
    <location>
        <begin position="1356"/>
        <end position="1375"/>
    </location>
</feature>
<evidence type="ECO:0000313" key="6">
    <source>
        <dbReference type="Proteomes" id="UP000250642"/>
    </source>
</evidence>
<proteinExistence type="predicted"/>
<evidence type="ECO:0000256" key="2">
    <source>
        <dbReference type="SAM" id="MobiDB-lite"/>
    </source>
</evidence>
<feature type="region of interest" description="Disordered" evidence="2">
    <location>
        <begin position="2277"/>
        <end position="2324"/>
    </location>
</feature>
<feature type="domain" description="Fibronectin type-III" evidence="3">
    <location>
        <begin position="1178"/>
        <end position="1290"/>
    </location>
</feature>
<dbReference type="CDD" id="cd00063">
    <property type="entry name" value="FN3"/>
    <property type="match status" value="8"/>
</dbReference>
<organism evidence="5 6">
    <name type="scientific">Paenibacillus taichungensis</name>
    <dbReference type="NCBI Taxonomy" id="484184"/>
    <lineage>
        <taxon>Bacteria</taxon>
        <taxon>Bacillati</taxon>
        <taxon>Bacillota</taxon>
        <taxon>Bacilli</taxon>
        <taxon>Bacillales</taxon>
        <taxon>Paenibacillaceae</taxon>
        <taxon>Paenibacillus</taxon>
    </lineage>
</organism>
<dbReference type="InterPro" id="IPR001119">
    <property type="entry name" value="SLH_dom"/>
</dbReference>
<reference evidence="5 6" key="1">
    <citation type="submission" date="2018-04" db="EMBL/GenBank/DDBJ databases">
        <title>Paenibacillus taichungensis Genome sequencing and assembly.</title>
        <authorList>
            <person name="Xu J."/>
            <person name="Rensing C."/>
            <person name="Mazhar H.S."/>
        </authorList>
    </citation>
    <scope>NUCLEOTIDE SEQUENCE [LARGE SCALE GENOMIC DNA]</scope>
    <source>
        <strain evidence="5 6">NC1</strain>
    </source>
</reference>
<dbReference type="SUPFAM" id="SSF49265">
    <property type="entry name" value="Fibronectin type III"/>
    <property type="match status" value="10"/>
</dbReference>
<feature type="domain" description="Fibronectin type-III" evidence="3">
    <location>
        <begin position="1030"/>
        <end position="1119"/>
    </location>
</feature>
<feature type="domain" description="Fibronectin type-III" evidence="3">
    <location>
        <begin position="1616"/>
        <end position="1702"/>
    </location>
</feature>
<feature type="domain" description="Fibronectin type-III" evidence="3">
    <location>
        <begin position="1454"/>
        <end position="1544"/>
    </location>
</feature>
<dbReference type="PANTHER" id="PTHR46708:SF2">
    <property type="entry name" value="FIBRONECTIN TYPE-III DOMAIN-CONTAINING PROTEIN"/>
    <property type="match status" value="1"/>
</dbReference>
<name>A0A329QW18_9BACL</name>
<feature type="compositionally biased region" description="Polar residues" evidence="2">
    <location>
        <begin position="2302"/>
        <end position="2319"/>
    </location>
</feature>
<protein>
    <submittedName>
        <fullName evidence="5">S-layer protein</fullName>
    </submittedName>
</protein>
<dbReference type="Pfam" id="PF00041">
    <property type="entry name" value="fn3"/>
    <property type="match status" value="5"/>
</dbReference>
<evidence type="ECO:0000256" key="1">
    <source>
        <dbReference type="ARBA" id="ARBA00022737"/>
    </source>
</evidence>
<evidence type="ECO:0000259" key="3">
    <source>
        <dbReference type="PROSITE" id="PS50853"/>
    </source>
</evidence>
<evidence type="ECO:0000313" key="5">
    <source>
        <dbReference type="EMBL" id="RAW16634.1"/>
    </source>
</evidence>
<feature type="domain" description="SLH" evidence="4">
    <location>
        <begin position="2328"/>
        <end position="2388"/>
    </location>
</feature>
<dbReference type="Proteomes" id="UP000250642">
    <property type="component" value="Unassembled WGS sequence"/>
</dbReference>
<gene>
    <name evidence="5" type="ORF">DC345_05850</name>
</gene>
<evidence type="ECO:0000259" key="4">
    <source>
        <dbReference type="PROSITE" id="PS51272"/>
    </source>
</evidence>
<feature type="domain" description="SLH" evidence="4">
    <location>
        <begin position="2389"/>
        <end position="2452"/>
    </location>
</feature>
<dbReference type="InterPro" id="IPR058094">
    <property type="entry name" value="Ig-like_OmpL47-like"/>
</dbReference>
<feature type="domain" description="SLH" evidence="4">
    <location>
        <begin position="2453"/>
        <end position="2516"/>
    </location>
</feature>
<dbReference type="PROSITE" id="PS51272">
    <property type="entry name" value="SLH"/>
    <property type="match status" value="3"/>
</dbReference>
<dbReference type="InterPro" id="IPR013783">
    <property type="entry name" value="Ig-like_fold"/>
</dbReference>
<dbReference type="PROSITE" id="PS50853">
    <property type="entry name" value="FN3"/>
    <property type="match status" value="7"/>
</dbReference>
<dbReference type="Pfam" id="PF00395">
    <property type="entry name" value="SLH"/>
    <property type="match status" value="3"/>
</dbReference>
<feature type="domain" description="Fibronectin type-III" evidence="3">
    <location>
        <begin position="413"/>
        <end position="500"/>
    </location>
</feature>
<comment type="caution">
    <text evidence="5">The sequence shown here is derived from an EMBL/GenBank/DDBJ whole genome shotgun (WGS) entry which is preliminary data.</text>
</comment>
<feature type="domain" description="Fibronectin type-III" evidence="3">
    <location>
        <begin position="2037"/>
        <end position="2124"/>
    </location>
</feature>
<keyword evidence="1" id="KW-0677">Repeat</keyword>
<dbReference type="InterPro" id="IPR003961">
    <property type="entry name" value="FN3_dom"/>
</dbReference>
<feature type="domain" description="Fibronectin type-III" evidence="3">
    <location>
        <begin position="1291"/>
        <end position="1374"/>
    </location>
</feature>
<dbReference type="EMBL" id="QEVW01000005">
    <property type="protein sequence ID" value="RAW16634.1"/>
    <property type="molecule type" value="Genomic_DNA"/>
</dbReference>
<dbReference type="SMART" id="SM00060">
    <property type="entry name" value="FN3"/>
    <property type="match status" value="19"/>
</dbReference>
<accession>A0A329QW18</accession>
<sequence>MTLVRGGTPTEDFVPLLGCFFFLVCRKGEQTLKKSEKRIKKQAEQLTKVVLAFALLSPQALLVEWGSTAIMAEAVETISIVSDTSSMKAVQSSKVKVEMNSDGKYRIVLLPNTNVFYGGDTGNVSTIIDHNGTPINFKSLPLNYYRINNNVIEMSRQKDNVEYILRVSIVNATSQGGYMKVELEAINRSGSTLNLGGTFYWDTMVNGNDASPFEVIENGWRNYSGGVQVTAFYANTYNVVDADRIYMGQYNSPDNAQLTGGSSPSSFTPGQTVTATDTAAQFWWNGKATANQTSRKFSTIVGIGPKNAPPSFALSAPSSGQTYYKGEQLQISGTTRDTDVGDLLTVKWSIDGGSENILTQMTATGSNQSFNTNYTLPDTLADGAHTLQVWVMDDKGGVSSAGTVNFTVKSFVVPGTPTFTSVNNNNLTVNWDKKANDASVRYELKNVTTNQSFDTGTTNSRQVTGLTPNTQYSFAVRAKNTVDSYTGYSSPASKFTLANAPSDAAVSQSGNFVTASWNNNGNPAGTNYRTEIRNSVGQVLASGTTSSTRTELALTGLADGLYNVYVAALNGEGIQTAFTSAGQITKDTTGPTAPSIAVNPSSWTKEDVLVTITAGSDALSGVQKTEYKLGIGGEWKEYTAPITVASEGNTLIIARSIDAFGNTGQEASVTARVDRTAPTPPVISLNPPEWTHSAVTVTLTAGTDEASGVGVTQYRLGGEGTWVDYREPFTINTEGNTEIQARSVDRAFNVSASTSATARIDKTGPDEPKIILSDDEWTNQDVSFEITSGEDTGSGLAKSQYRLNEQGPWIDYTGEVKVTEEGQTTVYARSLDKVGNVSTIAKALIRLDKTAPTEPVITLSQSGWSKEAVQFTVAGSVDEHAISYEYSLNGAPYIAGNSGTVSSNGPNVIRARARDAVGNVSKEISRTAYVDQVAPTITFTPDGQGWSDTNLSATIQYEDSDSGIDEISRLYSVSNSTVSPDNWNEARSNEPVISIESEGIWYIHAKTMDVAGNTYETVSAPYQIQRKPQQPGNASVIQISETSAELTWDLPTGEWYTNGYQYEIINHTTGQSWTLDYPKHTLVDHSLSGGQAYDYEVRVRNNTGISDAVTVRALTIPAAPGSLQIRKVDFQPELAEVHFDSVQGATAYRISAATSDGRIVFDQTISDSSNLPYITNLVPGSIHTISVTALNESGAGESSRAGFLTLPAAPGEFAAVQIREQEISLGWQTVTSATYYSLSRSGEGIYEGLETQYVDAGLDSGTEYSYELLATNETGEGPVTSLQKLMTLPGAIESLSIDNATTTSMRLSWDPVRGAERYEVFVNGEKRETLLAGTHEYLLTGLTAGTLVQVDVQAGNGSGQGQSNRVSGTTLPESPSGLHFVQPTEAGATLRWDAVPGATKYRVVVEGQSYEISDTQLEVHQLSASRHYTYQVEAGNAAGYGAPTSGELLTLPTRPEGLKVTRTDETSIGVEWESVNTAESYIVNINGTEVGRTSGLAYTAEELLPGMEYLVEVQAVNMSGVGQSASLIRLSKPASPSEIVVEPGVHKANLSWAAVAGASEYVIQQGNKEIYRGTELMTLISGLEDGTIHHYTLVAVNRQGTPSEATGISILTLPEKPVEIKASEVSESSLSLDFTKTGVKGADEYIIERNGGEIARMDASEARFVDENLSPGTKYTYKIRAVNASGTGASLTYGITTQTLPLSSDGITVNKGTHYFDLAWEAVKGAAAYEIRNQTTGEVQTVSEPSAHLASLMDGTTYTFELTVMNEDGHRSSPVQVLLLTKPISPQTASIAAVTDQSATLDLSGSATRGAEQLIILRDDLEIDRIPADSISYVDNDLTPGERYTYTVKTSNASGDSDTGFDVQLRTLPATITETLHPDVIEETEAVIKWKKVKGAEGYIVMIADDEFITITESDLTEVTLNGLTSAAQYDQVQIVPFNTAGNGSPMIVAPFFTLPHVDSVEMNLYPETDHARLEWDFPYSNETFVILMDGIELYRGKQKEYIVNELQGGTNYSIELYTENDQGDTSHKLEYTLLTKPEAPKKVEYRSTQDSIQLQFEKSRVKGAEQFIIERDGAEVGRVSIDEPYYEDRGLEPGVNYVYTIKTVNASGKSEVGFNLTAVTLPGKIPSPPQVEERTQYGADIVWDMIPGAAGYRIYQEEELIETTMETSIHVTELKSAQRYSDFSIVPFNEAGDGETVNVPEFETLPSEKFTVSAITHSTSSIALSWKLESLNETIVLSSSGREIYRGKDRSFIWTGLTGGQRYDVILWTENSAGEKSESQQATAVTMPYPPSSGSGAGLPVTSSKPENAQSGATQPVQNDKAETAAKKEVKFIDIGQTFNKDQIIWLAEQSIIQGVSETRFEPRRPITRAEFTALIVRLMGVDTSAEYQHAFRDVNDQDWFAPEIEAAVSRGMVHGMGNGKFAPYALVTREQASKIIANVIRKIKPEPTTSRRAFTDQMDVSDWAKEEVEELAGMYMLTGYEDGSFRPMQHLSRSEAAALIFRLNKLIRIIDENQTMEEENRTMDDKGTIIDIDGKVNTSKTDMNDLD</sequence>
<dbReference type="Gene3D" id="2.60.40.10">
    <property type="entry name" value="Immunoglobulins"/>
    <property type="match status" value="13"/>
</dbReference>
<dbReference type="Pfam" id="PF17957">
    <property type="entry name" value="Big_7"/>
    <property type="match status" value="1"/>
</dbReference>
<dbReference type="NCBIfam" id="NF047446">
    <property type="entry name" value="barrel_OmpL47"/>
    <property type="match status" value="3"/>
</dbReference>
<dbReference type="PANTHER" id="PTHR46708">
    <property type="entry name" value="TENASCIN"/>
    <property type="match status" value="1"/>
</dbReference>
<dbReference type="InterPro" id="IPR036116">
    <property type="entry name" value="FN3_sf"/>
</dbReference>
<dbReference type="InterPro" id="IPR050991">
    <property type="entry name" value="ECM_Regulatory_Proteins"/>
</dbReference>